<name>A0AAV5R7Y2_PICKL</name>
<proteinExistence type="predicted"/>
<organism evidence="2 3">
    <name type="scientific">Pichia kluyveri</name>
    <name type="common">Yeast</name>
    <dbReference type="NCBI Taxonomy" id="36015"/>
    <lineage>
        <taxon>Eukaryota</taxon>
        <taxon>Fungi</taxon>
        <taxon>Dikarya</taxon>
        <taxon>Ascomycota</taxon>
        <taxon>Saccharomycotina</taxon>
        <taxon>Pichiomycetes</taxon>
        <taxon>Pichiales</taxon>
        <taxon>Pichiaceae</taxon>
        <taxon>Pichia</taxon>
    </lineage>
</organism>
<feature type="compositionally biased region" description="Polar residues" evidence="1">
    <location>
        <begin position="237"/>
        <end position="260"/>
    </location>
</feature>
<comment type="caution">
    <text evidence="2">The sequence shown here is derived from an EMBL/GenBank/DDBJ whole genome shotgun (WGS) entry which is preliminary data.</text>
</comment>
<dbReference type="InterPro" id="IPR036322">
    <property type="entry name" value="WD40_repeat_dom_sf"/>
</dbReference>
<dbReference type="Gene3D" id="2.130.10.10">
    <property type="entry name" value="YVTN repeat-like/Quinoprotein amine dehydrogenase"/>
    <property type="match status" value="1"/>
</dbReference>
<dbReference type="EMBL" id="BTGB01000005">
    <property type="protein sequence ID" value="GMM47142.1"/>
    <property type="molecule type" value="Genomic_DNA"/>
</dbReference>
<feature type="compositionally biased region" description="Low complexity" evidence="1">
    <location>
        <begin position="273"/>
        <end position="289"/>
    </location>
</feature>
<protein>
    <submittedName>
        <fullName evidence="2">Ptr3 protein</fullName>
    </submittedName>
</protein>
<gene>
    <name evidence="2" type="ORF">DAPK24_037170</name>
</gene>
<feature type="compositionally biased region" description="Low complexity" evidence="1">
    <location>
        <begin position="318"/>
        <end position="336"/>
    </location>
</feature>
<reference evidence="2 3" key="1">
    <citation type="journal article" date="2023" name="Elife">
        <title>Identification of key yeast species and microbe-microbe interactions impacting larval growth of Drosophila in the wild.</title>
        <authorList>
            <person name="Mure A."/>
            <person name="Sugiura Y."/>
            <person name="Maeda R."/>
            <person name="Honda K."/>
            <person name="Sakurai N."/>
            <person name="Takahashi Y."/>
            <person name="Watada M."/>
            <person name="Katoh T."/>
            <person name="Gotoh A."/>
            <person name="Gotoh Y."/>
            <person name="Taniguchi I."/>
            <person name="Nakamura K."/>
            <person name="Hayashi T."/>
            <person name="Katayama T."/>
            <person name="Uemura T."/>
            <person name="Hattori Y."/>
        </authorList>
    </citation>
    <scope>NUCLEOTIDE SEQUENCE [LARGE SCALE GENOMIC DNA]</scope>
    <source>
        <strain evidence="2 3">PK-24</strain>
    </source>
</reference>
<evidence type="ECO:0000313" key="3">
    <source>
        <dbReference type="Proteomes" id="UP001378960"/>
    </source>
</evidence>
<keyword evidence="3" id="KW-1185">Reference proteome</keyword>
<feature type="compositionally biased region" description="Polar residues" evidence="1">
    <location>
        <begin position="290"/>
        <end position="317"/>
    </location>
</feature>
<accession>A0AAV5R7Y2</accession>
<sequence>MNDTNIPNVTPKDIFNHLKILLSIPAYYDYANYPPTIAYAPVNDPCTLSCGCIISRNLIDTLKIQMKNGLSNANKTTPFTNGNPFDNDSVFKCPLCEKADTKIIGNATNMKNLYIYWTKLGDELRIFKNSDGIGSTNITTPTDRDISDISSMFSKLSSEKQRKNSFQGKHLQQTHSNKKPFKQIQSQPQNFSFLTAFNEALIEVENSSSVESNETKRLSIIPSNHSPRDNHFEELHNNNSYNTQDHVQSPTDTSVISSLGSLHKQRTKHSYQNSSNLTRLLSTSSSGNNIPASHTINNSLGSSENGMFSRTSTQNLGVKNSNQTNNENETQNKKVNGFNSTANNSDDVISKKFSFEKSNLRNKELLLSKNFPFFRKTYNFNLHSNNILLKTKLYIQTGISPNITKLVLLNEKKWEVYSIDTDTPNKAPTLLCCGKSDASYGPDFDHLKKMKKEHILLNSNFNVYSDNNSKNATTNTSYFSSLENWEHLYCRLSENLLIISGTKGFLRIIDLNQNGRCVFTYKCNFPIRCLDLSPNEEYVALGITGKDKYTEMEQSVIILLKLIPETLKSSFQIITLPFSLPYRDPIGILKFSSDSSLLSVATVLESRFLVISLVDPSKPTLVMKSQRRLDTSLDSEGITDICFFPDNRIMSITSSSHNSEPIIIDSNIDSISGPDGIAKPKLLLKIDEVGSTIHKCCVSPRGDSVVFLNRRGNVYIMTTPRMDDNDNKHVVNVFDVSGASRVKESASIRFDVDGYKLYALDRKGILSIADFTAGTVEDHTVTRCKIIA</sequence>
<dbReference type="SUPFAM" id="SSF50978">
    <property type="entry name" value="WD40 repeat-like"/>
    <property type="match status" value="1"/>
</dbReference>
<dbReference type="Proteomes" id="UP001378960">
    <property type="component" value="Unassembled WGS sequence"/>
</dbReference>
<evidence type="ECO:0000313" key="2">
    <source>
        <dbReference type="EMBL" id="GMM47142.1"/>
    </source>
</evidence>
<dbReference type="AlphaFoldDB" id="A0AAV5R7Y2"/>
<feature type="region of interest" description="Disordered" evidence="1">
    <location>
        <begin position="233"/>
        <end position="341"/>
    </location>
</feature>
<dbReference type="InterPro" id="IPR015943">
    <property type="entry name" value="WD40/YVTN_repeat-like_dom_sf"/>
</dbReference>
<evidence type="ECO:0000256" key="1">
    <source>
        <dbReference type="SAM" id="MobiDB-lite"/>
    </source>
</evidence>